<evidence type="ECO:0000313" key="1">
    <source>
        <dbReference type="EMBL" id="SDF71290.1"/>
    </source>
</evidence>
<dbReference type="OrthoDB" id="9810452at2"/>
<gene>
    <name evidence="1" type="ORF">SAMN05660235_02495</name>
</gene>
<sequence length="137" mass="16002">MYRTDSADIRWRQRYQNFAKAVAQLTEFVEKDELNKFEVQGLIQCFEYTFELAWKTAKDYLEAQGFVVKSPRQALQTAFQAGLIADGHTWIDALEKRKLMAHTYNEGLAREAEGLIRAKYYPVIKALYHELARLYNG</sequence>
<dbReference type="STRING" id="1123285.SAMN05660235_02495"/>
<dbReference type="NCBIfam" id="TIGR01987">
    <property type="entry name" value="HI0074"/>
    <property type="match status" value="1"/>
</dbReference>
<dbReference type="Pfam" id="PF08780">
    <property type="entry name" value="NTase_sub_bind"/>
    <property type="match status" value="1"/>
</dbReference>
<dbReference type="GO" id="GO:0016740">
    <property type="term" value="F:transferase activity"/>
    <property type="evidence" value="ECO:0007669"/>
    <property type="project" value="UniProtKB-KW"/>
</dbReference>
<dbReference type="SUPFAM" id="SSF81593">
    <property type="entry name" value="Nucleotidyltransferase substrate binding subunit/domain"/>
    <property type="match status" value="1"/>
</dbReference>
<name>A0A1G7NDA2_9FIRM</name>
<organism evidence="1 2">
    <name type="scientific">Sporolituus thermophilus DSM 23256</name>
    <dbReference type="NCBI Taxonomy" id="1123285"/>
    <lineage>
        <taxon>Bacteria</taxon>
        <taxon>Bacillati</taxon>
        <taxon>Bacillota</taxon>
        <taxon>Negativicutes</taxon>
        <taxon>Selenomonadales</taxon>
        <taxon>Sporomusaceae</taxon>
        <taxon>Sporolituus</taxon>
    </lineage>
</organism>
<dbReference type="AlphaFoldDB" id="A0A1G7NDA2"/>
<dbReference type="RefSeq" id="WP_093691344.1">
    <property type="nucleotide sequence ID" value="NZ_FNBU01000023.1"/>
</dbReference>
<keyword evidence="1" id="KW-0808">Transferase</keyword>
<dbReference type="Proteomes" id="UP000243333">
    <property type="component" value="Unassembled WGS sequence"/>
</dbReference>
<evidence type="ECO:0000313" key="2">
    <source>
        <dbReference type="Proteomes" id="UP000243333"/>
    </source>
</evidence>
<accession>A0A1G7NDA2</accession>
<dbReference type="EMBL" id="FNBU01000023">
    <property type="protein sequence ID" value="SDF71290.1"/>
    <property type="molecule type" value="Genomic_DNA"/>
</dbReference>
<keyword evidence="2" id="KW-1185">Reference proteome</keyword>
<protein>
    <submittedName>
        <fullName evidence="1">Nucleotidyltransferase substrate binding protein, HI0074 family</fullName>
    </submittedName>
</protein>
<reference evidence="2" key="1">
    <citation type="submission" date="2016-10" db="EMBL/GenBank/DDBJ databases">
        <authorList>
            <person name="Varghese N."/>
            <person name="Submissions S."/>
        </authorList>
    </citation>
    <scope>NUCLEOTIDE SEQUENCE [LARGE SCALE GENOMIC DNA]</scope>
    <source>
        <strain evidence="2">DSM 23256</strain>
    </source>
</reference>
<dbReference type="InterPro" id="IPR010235">
    <property type="entry name" value="HepT"/>
</dbReference>
<dbReference type="Gene3D" id="1.20.120.330">
    <property type="entry name" value="Nucleotidyltransferases domain 2"/>
    <property type="match status" value="1"/>
</dbReference>
<proteinExistence type="predicted"/>